<comment type="caution">
    <text evidence="4">The sequence shown here is derived from an EMBL/GenBank/DDBJ whole genome shotgun (WGS) entry which is preliminary data.</text>
</comment>
<feature type="domain" description="GerMN" evidence="3">
    <location>
        <begin position="62"/>
        <end position="169"/>
    </location>
</feature>
<feature type="signal peptide" evidence="2">
    <location>
        <begin position="1"/>
        <end position="22"/>
    </location>
</feature>
<evidence type="ECO:0000313" key="5">
    <source>
        <dbReference type="Proteomes" id="UP000682811"/>
    </source>
</evidence>
<keyword evidence="2" id="KW-0732">Signal</keyword>
<evidence type="ECO:0000313" key="4">
    <source>
        <dbReference type="EMBL" id="GIO46834.1"/>
    </source>
</evidence>
<feature type="compositionally biased region" description="Polar residues" evidence="1">
    <location>
        <begin position="29"/>
        <end position="40"/>
    </location>
</feature>
<dbReference type="AlphaFoldDB" id="A0A919Y9T6"/>
<evidence type="ECO:0000256" key="1">
    <source>
        <dbReference type="SAM" id="MobiDB-lite"/>
    </source>
</evidence>
<name>A0A919Y9T6_9BACL</name>
<feature type="region of interest" description="Disordered" evidence="1">
    <location>
        <begin position="27"/>
        <end position="49"/>
    </location>
</feature>
<keyword evidence="5" id="KW-1185">Reference proteome</keyword>
<dbReference type="Pfam" id="PF10646">
    <property type="entry name" value="Germane"/>
    <property type="match status" value="1"/>
</dbReference>
<dbReference type="EMBL" id="BORT01000005">
    <property type="protein sequence ID" value="GIO46834.1"/>
    <property type="molecule type" value="Genomic_DNA"/>
</dbReference>
<evidence type="ECO:0000259" key="3">
    <source>
        <dbReference type="Pfam" id="PF10646"/>
    </source>
</evidence>
<proteinExistence type="predicted"/>
<dbReference type="RefSeq" id="WP_212977796.1">
    <property type="nucleotide sequence ID" value="NZ_AP025343.1"/>
</dbReference>
<feature type="chain" id="PRO_5037264058" description="GerMN domain-containing protein" evidence="2">
    <location>
        <begin position="23"/>
        <end position="185"/>
    </location>
</feature>
<evidence type="ECO:0000256" key="2">
    <source>
        <dbReference type="SAM" id="SignalP"/>
    </source>
</evidence>
<accession>A0A919Y9T6</accession>
<protein>
    <recommendedName>
        <fullName evidence="3">GerMN domain-containing protein</fullName>
    </recommendedName>
</protein>
<dbReference type="Proteomes" id="UP000682811">
    <property type="component" value="Unassembled WGS sequence"/>
</dbReference>
<dbReference type="InterPro" id="IPR019606">
    <property type="entry name" value="GerMN"/>
</dbReference>
<reference evidence="4 5" key="1">
    <citation type="submission" date="2021-03" db="EMBL/GenBank/DDBJ databases">
        <title>Antimicrobial resistance genes in bacteria isolated from Japanese honey, and their potential for conferring macrolide and lincosamide resistance in the American foulbrood pathogen Paenibacillus larvae.</title>
        <authorList>
            <person name="Okamoto M."/>
            <person name="Kumagai M."/>
            <person name="Kanamori H."/>
            <person name="Takamatsu D."/>
        </authorList>
    </citation>
    <scope>NUCLEOTIDE SEQUENCE [LARGE SCALE GENOMIC DNA]</scope>
    <source>
        <strain evidence="4 5">J34TS1</strain>
    </source>
</reference>
<organism evidence="4 5">
    <name type="scientific">Paenibacillus azoreducens</name>
    <dbReference type="NCBI Taxonomy" id="116718"/>
    <lineage>
        <taxon>Bacteria</taxon>
        <taxon>Bacillati</taxon>
        <taxon>Bacillota</taxon>
        <taxon>Bacilli</taxon>
        <taxon>Bacillales</taxon>
        <taxon>Paenibacillaceae</taxon>
        <taxon>Paenibacillus</taxon>
    </lineage>
</organism>
<sequence length="185" mass="20285">MKKSVCISILLCIIAMVGVACGSKPATESGGSSASGQEMNSGVDGTDKKAEQVNNQTEEIVVYLVDSQVTELKQIKAEINYTNDIDKYEKAFKALQSNSHSDLVSLWNKIELNAMKFHEGVLVIDVHIPDEARLGSSGELLALDALKETMFQFKEINNLDLLIDGKALESFMGHSELEHPISRNQ</sequence>
<dbReference type="PROSITE" id="PS51257">
    <property type="entry name" value="PROKAR_LIPOPROTEIN"/>
    <property type="match status" value="1"/>
</dbReference>
<gene>
    <name evidence="4" type="ORF">J34TS1_15990</name>
</gene>